<evidence type="ECO:0000259" key="13">
    <source>
        <dbReference type="Pfam" id="PF01619"/>
    </source>
</evidence>
<reference evidence="15 16" key="1">
    <citation type="journal article" date="2018" name="Sci. Rep.">
        <title>A novel species of the marine cyanobacterium Acaryochloris with a unique pigment content and lifestyle.</title>
        <authorList>
            <person name="Partensky F."/>
            <person name="Six C."/>
            <person name="Ratin M."/>
            <person name="Garczarek L."/>
            <person name="Vaulot D."/>
            <person name="Probert I."/>
            <person name="Calteau A."/>
            <person name="Gourvil P."/>
            <person name="Marie D."/>
            <person name="Grebert T."/>
            <person name="Bouchier C."/>
            <person name="Le Panse S."/>
            <person name="Gachenot M."/>
            <person name="Rodriguez F."/>
            <person name="Garrido J.L."/>
        </authorList>
    </citation>
    <scope>NUCLEOTIDE SEQUENCE [LARGE SCALE GENOMIC DNA]</scope>
    <source>
        <strain evidence="15 16">RCC1774</strain>
    </source>
</reference>
<keyword evidence="16" id="KW-1185">Reference proteome</keyword>
<evidence type="ECO:0000256" key="5">
    <source>
        <dbReference type="ARBA" id="ARBA00032259"/>
    </source>
</evidence>
<dbReference type="PANTHER" id="PTHR42862">
    <property type="entry name" value="DELTA-1-PYRROLINE-5-CARBOXYLATE DEHYDROGENASE 1, ISOFORM A-RELATED"/>
    <property type="match status" value="1"/>
</dbReference>
<feature type="domain" description="Aldehyde dehydrogenase" evidence="12">
    <location>
        <begin position="531"/>
        <end position="991"/>
    </location>
</feature>
<dbReference type="PROSITE" id="PS00070">
    <property type="entry name" value="ALDEHYDE_DEHYDR_CYS"/>
    <property type="match status" value="1"/>
</dbReference>
<dbReference type="PIRSF" id="PIRSF000197">
    <property type="entry name" value="Bifunct_PutA"/>
    <property type="match status" value="1"/>
</dbReference>
<dbReference type="InterPro" id="IPR002872">
    <property type="entry name" value="Proline_DH_dom"/>
</dbReference>
<dbReference type="Proteomes" id="UP000248857">
    <property type="component" value="Unassembled WGS sequence"/>
</dbReference>
<evidence type="ECO:0000256" key="10">
    <source>
        <dbReference type="RuleBase" id="RU003345"/>
    </source>
</evidence>
<dbReference type="EC" id="1.2.1.88" evidence="2"/>
<evidence type="ECO:0000256" key="3">
    <source>
        <dbReference type="ARBA" id="ARBA00023002"/>
    </source>
</evidence>
<dbReference type="InterPro" id="IPR016160">
    <property type="entry name" value="Ald_DH_CS_CYS"/>
</dbReference>
<evidence type="ECO:0000313" key="16">
    <source>
        <dbReference type="Proteomes" id="UP000248857"/>
    </source>
</evidence>
<evidence type="ECO:0000256" key="2">
    <source>
        <dbReference type="ARBA" id="ARBA00012884"/>
    </source>
</evidence>
<evidence type="ECO:0000256" key="4">
    <source>
        <dbReference type="ARBA" id="ARBA00023027"/>
    </source>
</evidence>
<dbReference type="GO" id="GO:0003842">
    <property type="term" value="F:L-glutamate gamma-semialdehyde dehydrogenase activity"/>
    <property type="evidence" value="ECO:0007669"/>
    <property type="project" value="UniProtKB-EC"/>
</dbReference>
<feature type="coiled-coil region" evidence="11">
    <location>
        <begin position="554"/>
        <end position="593"/>
    </location>
</feature>
<dbReference type="EMBL" id="PQWO01000009">
    <property type="protein sequence ID" value="PZD72688.1"/>
    <property type="molecule type" value="Genomic_DNA"/>
</dbReference>
<dbReference type="InterPro" id="IPR029041">
    <property type="entry name" value="FAD-linked_oxidoreductase-like"/>
</dbReference>
<dbReference type="Pfam" id="PF00171">
    <property type="entry name" value="Aldedh"/>
    <property type="match status" value="1"/>
</dbReference>
<feature type="active site" evidence="8 9">
    <location>
        <position position="767"/>
    </location>
</feature>
<dbReference type="GO" id="GO:0004657">
    <property type="term" value="F:proline dehydrogenase activity"/>
    <property type="evidence" value="ECO:0007669"/>
    <property type="project" value="InterPro"/>
</dbReference>
<dbReference type="InterPro" id="IPR016163">
    <property type="entry name" value="Ald_DH_C"/>
</dbReference>
<dbReference type="Gene3D" id="3.40.309.10">
    <property type="entry name" value="Aldehyde Dehydrogenase, Chain A, domain 2"/>
    <property type="match status" value="1"/>
</dbReference>
<evidence type="ECO:0000259" key="12">
    <source>
        <dbReference type="Pfam" id="PF00171"/>
    </source>
</evidence>
<comment type="similarity">
    <text evidence="7">Belongs to the aldehyde dehydrogenase family. RocA subfamily.</text>
</comment>
<keyword evidence="4" id="KW-0520">NAD</keyword>
<evidence type="ECO:0000256" key="7">
    <source>
        <dbReference type="ARBA" id="ARBA00061617"/>
    </source>
</evidence>
<dbReference type="FunFam" id="3.40.309.10:FF:000005">
    <property type="entry name" value="1-pyrroline-5-carboxylate dehydrogenase 1"/>
    <property type="match status" value="1"/>
</dbReference>
<dbReference type="InterPro" id="IPR015590">
    <property type="entry name" value="Aldehyde_DH_dom"/>
</dbReference>
<dbReference type="CDD" id="cd07124">
    <property type="entry name" value="ALDH_PutA-P5CDH-RocA"/>
    <property type="match status" value="1"/>
</dbReference>
<dbReference type="PROSITE" id="PS00687">
    <property type="entry name" value="ALDEHYDE_DEHYDR_GLU"/>
    <property type="match status" value="1"/>
</dbReference>
<evidence type="ECO:0000256" key="8">
    <source>
        <dbReference type="PIRSR" id="PIRSR000197-1"/>
    </source>
</evidence>
<dbReference type="InterPro" id="IPR025703">
    <property type="entry name" value="Bifunct_PutA"/>
</dbReference>
<dbReference type="Pfam" id="PF18083">
    <property type="entry name" value="PutA_N"/>
    <property type="match status" value="1"/>
</dbReference>
<gene>
    <name evidence="15" type="primary">rocA1</name>
    <name evidence="15" type="ORF">C1752_03524</name>
</gene>
<sequence>MTVNPSRSELTTPPLYEEKTQAIARELLAQTAEKRSLLAKIQDQFRWDDKLLNWTMDNPSLRVQLFRLIDCLPSLTTKAEMARHLQEYLSVPDVELPEALKRLLNFTASDSIPGQVAATTLSTSVATLAQKYIAGETLKQVLKTINRLRKQSMTFAIDVLGEAVITEKEAQSYLDQYLALMGQLTEVSRRWSSVPQIDAADGDDLAKVQVTLKLTAFYSQFDPLDVEGSQTTVCDRIRILLRRAQEVGADVHFDMEQYRYKDATLATLKSLLMEEEFCDRNNIGITLQAYLRDSYGDLKDLIEWAKQRGKPITVRLIKGAYWDQETIIARQNHWPTPVYNHKSSTDANFERMTQLLLENHEHLYAAIGSHNVRSQAHAISIAQTLNIPQRHIEFQVLYGMADNLAAALAKQGHRVRVYCPYGALIPGMAYLIRRLLENTANSSFLRQSLTETPIEELLAAPQWREGDQDGSEVEPTPMPVTTTATQIDPSADTNFAIATHRTQAESALTAVKQQLGQQYWPLIDGERVQTEKKVQSVNPSNPTEIVGTVGQINIAQAEDAIAAAKAAFQTWKRTSAKERADILRRAANLLEARRHELNAWMVFEAGKPLQQADVEVSEAVDFCRYYAAEMERLDPKIIYDVAGESDRYFYRPKGIVLVISPWNFPLAIPTGMTVAALVTGNCVLLKPAAVTSVIAAKLSEILVEAGIPKGVFQYVPGSGSTVGAHLVKHPAVQMIVFTGSQEVGCEIYANAAVLQPGQRHLKRVVAEMGGKNAIIVDESADLDQAVQGVVYSAFGYSGQKCSACSRVVVLASVYDAFVARLVEATKSLNVGIAADPGTKVGPVIDEAAQQRIRETIDKGKTEANLALQLPAPETGYFVGPVIFTEVDPHSSLAQEEIFGPVLSVIKAQSFEEGVAIANNTNFALTGGLYSRTPSHIEQAKTEFEVGNLYINRSITGAIVARQPFGGYKLSGVGSKAGGPDYLLQFLDPRTVTENIQRQGFAPIEGIE</sequence>
<dbReference type="InterPro" id="IPR016161">
    <property type="entry name" value="Ald_DH/histidinol_DH"/>
</dbReference>
<evidence type="ECO:0000256" key="1">
    <source>
        <dbReference type="ARBA" id="ARBA00004786"/>
    </source>
</evidence>
<feature type="domain" description="Proline utilization A N-terminal" evidence="14">
    <location>
        <begin position="17"/>
        <end position="132"/>
    </location>
</feature>
<dbReference type="OrthoDB" id="548310at2"/>
<dbReference type="AlphaFoldDB" id="A0A2W1JGK8"/>
<dbReference type="NCBIfam" id="TIGR01237">
    <property type="entry name" value="D1pyr5carbox2"/>
    <property type="match status" value="1"/>
</dbReference>
<dbReference type="InterPro" id="IPR041514">
    <property type="entry name" value="PutA_N"/>
</dbReference>
<keyword evidence="3 10" id="KW-0560">Oxidoreductase</keyword>
<dbReference type="InterPro" id="IPR016162">
    <property type="entry name" value="Ald_DH_N"/>
</dbReference>
<evidence type="ECO:0000256" key="9">
    <source>
        <dbReference type="PROSITE-ProRule" id="PRU10007"/>
    </source>
</evidence>
<dbReference type="InterPro" id="IPR050485">
    <property type="entry name" value="Proline_metab_enzyme"/>
</dbReference>
<dbReference type="GO" id="GO:0009898">
    <property type="term" value="C:cytoplasmic side of plasma membrane"/>
    <property type="evidence" value="ECO:0007669"/>
    <property type="project" value="TreeGrafter"/>
</dbReference>
<dbReference type="Gene3D" id="3.40.605.10">
    <property type="entry name" value="Aldehyde Dehydrogenase, Chain A, domain 1"/>
    <property type="match status" value="1"/>
</dbReference>
<protein>
    <recommendedName>
        <fullName evidence="5">L-glutamate gamma-semialdehyde dehydrogenase</fullName>
        <ecNumber evidence="2">1.2.1.88</ecNumber>
    </recommendedName>
    <alternativeName>
        <fullName evidence="5">L-glutamate gamma-semialdehyde dehydrogenase</fullName>
    </alternativeName>
</protein>
<feature type="active site" evidence="8">
    <location>
        <position position="801"/>
    </location>
</feature>
<accession>A0A2W1JGK8</accession>
<comment type="caution">
    <text evidence="15">The sequence shown here is derived from an EMBL/GenBank/DDBJ whole genome shotgun (WGS) entry which is preliminary data.</text>
</comment>
<dbReference type="RefSeq" id="WP_110986956.1">
    <property type="nucleotide sequence ID" value="NZ_CAWNWM010000009.1"/>
</dbReference>
<dbReference type="Pfam" id="PF01619">
    <property type="entry name" value="Pro_dh"/>
    <property type="match status" value="1"/>
</dbReference>
<name>A0A2W1JGK8_9CYAN</name>
<evidence type="ECO:0000256" key="11">
    <source>
        <dbReference type="SAM" id="Coils"/>
    </source>
</evidence>
<evidence type="ECO:0000313" key="15">
    <source>
        <dbReference type="EMBL" id="PZD72688.1"/>
    </source>
</evidence>
<comment type="pathway">
    <text evidence="1">Amino-acid degradation; L-proline degradation into L-glutamate; L-glutamate from L-proline: step 2/2.</text>
</comment>
<dbReference type="InterPro" id="IPR005932">
    <property type="entry name" value="RocA"/>
</dbReference>
<organism evidence="15 16">
    <name type="scientific">Acaryochloris thomasi RCC1774</name>
    <dbReference type="NCBI Taxonomy" id="1764569"/>
    <lineage>
        <taxon>Bacteria</taxon>
        <taxon>Bacillati</taxon>
        <taxon>Cyanobacteriota</taxon>
        <taxon>Cyanophyceae</taxon>
        <taxon>Acaryochloridales</taxon>
        <taxon>Acaryochloridaceae</taxon>
        <taxon>Acaryochloris</taxon>
        <taxon>Acaryochloris thomasi</taxon>
    </lineage>
</organism>
<dbReference type="GO" id="GO:0010133">
    <property type="term" value="P:L-proline catabolic process to L-glutamate"/>
    <property type="evidence" value="ECO:0007669"/>
    <property type="project" value="InterPro"/>
</dbReference>
<dbReference type="SUPFAM" id="SSF53720">
    <property type="entry name" value="ALDH-like"/>
    <property type="match status" value="1"/>
</dbReference>
<keyword evidence="11" id="KW-0175">Coiled coil</keyword>
<dbReference type="PANTHER" id="PTHR42862:SF1">
    <property type="entry name" value="DELTA-1-PYRROLINE-5-CARBOXYLATE DEHYDROGENASE 2, ISOFORM A-RELATED"/>
    <property type="match status" value="1"/>
</dbReference>
<dbReference type="FunFam" id="3.40.605.10:FF:000045">
    <property type="entry name" value="1-pyrroline-5-carboxylate dehydrogenase 1"/>
    <property type="match status" value="1"/>
</dbReference>
<evidence type="ECO:0000259" key="14">
    <source>
        <dbReference type="Pfam" id="PF18083"/>
    </source>
</evidence>
<proteinExistence type="inferred from homology"/>
<comment type="catalytic activity">
    <reaction evidence="6">
        <text>L-glutamate 5-semialdehyde + NAD(+) + H2O = L-glutamate + NADH + 2 H(+)</text>
        <dbReference type="Rhea" id="RHEA:30235"/>
        <dbReference type="ChEBI" id="CHEBI:15377"/>
        <dbReference type="ChEBI" id="CHEBI:15378"/>
        <dbReference type="ChEBI" id="CHEBI:29985"/>
        <dbReference type="ChEBI" id="CHEBI:57540"/>
        <dbReference type="ChEBI" id="CHEBI:57945"/>
        <dbReference type="ChEBI" id="CHEBI:58066"/>
        <dbReference type="EC" id="1.2.1.88"/>
    </reaction>
</comment>
<dbReference type="Gene3D" id="3.20.20.220">
    <property type="match status" value="1"/>
</dbReference>
<dbReference type="SUPFAM" id="SSF51730">
    <property type="entry name" value="FAD-linked oxidoreductase"/>
    <property type="match status" value="1"/>
</dbReference>
<feature type="domain" description="Proline dehydrogenase" evidence="13">
    <location>
        <begin position="141"/>
        <end position="447"/>
    </location>
</feature>
<evidence type="ECO:0000256" key="6">
    <source>
        <dbReference type="ARBA" id="ARBA00048142"/>
    </source>
</evidence>
<dbReference type="GO" id="GO:0003700">
    <property type="term" value="F:DNA-binding transcription factor activity"/>
    <property type="evidence" value="ECO:0007669"/>
    <property type="project" value="InterPro"/>
</dbReference>
<dbReference type="InterPro" id="IPR029510">
    <property type="entry name" value="Ald_DH_CS_GLU"/>
</dbReference>
<dbReference type="NCBIfam" id="NF002852">
    <property type="entry name" value="PRK03137.1"/>
    <property type="match status" value="1"/>
</dbReference>